<dbReference type="Proteomes" id="UP000077266">
    <property type="component" value="Unassembled WGS sequence"/>
</dbReference>
<evidence type="ECO:0000259" key="4">
    <source>
        <dbReference type="Pfam" id="PF00135"/>
    </source>
</evidence>
<dbReference type="InterPro" id="IPR019826">
    <property type="entry name" value="Carboxylesterase_B_AS"/>
</dbReference>
<dbReference type="STRING" id="1314781.A0A165J754"/>
<reference evidence="5 6" key="1">
    <citation type="journal article" date="2016" name="Mol. Biol. Evol.">
        <title>Comparative Genomics of Early-Diverging Mushroom-Forming Fungi Provides Insights into the Origins of Lignocellulose Decay Capabilities.</title>
        <authorList>
            <person name="Nagy L.G."/>
            <person name="Riley R."/>
            <person name="Tritt A."/>
            <person name="Adam C."/>
            <person name="Daum C."/>
            <person name="Floudas D."/>
            <person name="Sun H."/>
            <person name="Yadav J.S."/>
            <person name="Pangilinan J."/>
            <person name="Larsson K.H."/>
            <person name="Matsuura K."/>
            <person name="Barry K."/>
            <person name="Labutti K."/>
            <person name="Kuo R."/>
            <person name="Ohm R.A."/>
            <person name="Bhattacharya S.S."/>
            <person name="Shirouzu T."/>
            <person name="Yoshinaga Y."/>
            <person name="Martin F.M."/>
            <person name="Grigoriev I.V."/>
            <person name="Hibbett D.S."/>
        </authorList>
    </citation>
    <scope>NUCLEOTIDE SEQUENCE [LARGE SCALE GENOMIC DNA]</scope>
    <source>
        <strain evidence="5 6">HHB12029</strain>
    </source>
</reference>
<feature type="domain" description="Carboxylesterase type B" evidence="4">
    <location>
        <begin position="30"/>
        <end position="355"/>
    </location>
</feature>
<dbReference type="PROSITE" id="PS00122">
    <property type="entry name" value="CARBOXYLESTERASE_B_1"/>
    <property type="match status" value="1"/>
</dbReference>
<organism evidence="5 6">
    <name type="scientific">Exidia glandulosa HHB12029</name>
    <dbReference type="NCBI Taxonomy" id="1314781"/>
    <lineage>
        <taxon>Eukaryota</taxon>
        <taxon>Fungi</taxon>
        <taxon>Dikarya</taxon>
        <taxon>Basidiomycota</taxon>
        <taxon>Agaricomycotina</taxon>
        <taxon>Agaricomycetes</taxon>
        <taxon>Auriculariales</taxon>
        <taxon>Exidiaceae</taxon>
        <taxon>Exidia</taxon>
    </lineage>
</organism>
<name>A0A165J754_EXIGL</name>
<dbReference type="Gene3D" id="3.40.50.1820">
    <property type="entry name" value="alpha/beta hydrolase"/>
    <property type="match status" value="1"/>
</dbReference>
<gene>
    <name evidence="5" type="ORF">EXIGLDRAFT_611779</name>
</gene>
<proteinExistence type="inferred from homology"/>
<dbReference type="InterPro" id="IPR029058">
    <property type="entry name" value="AB_hydrolase_fold"/>
</dbReference>
<accession>A0A165J754</accession>
<dbReference type="Pfam" id="PF00135">
    <property type="entry name" value="COesterase"/>
    <property type="match status" value="2"/>
</dbReference>
<evidence type="ECO:0000256" key="3">
    <source>
        <dbReference type="RuleBase" id="RU361235"/>
    </source>
</evidence>
<dbReference type="InterPro" id="IPR050309">
    <property type="entry name" value="Type-B_Carboxylest/Lipase"/>
</dbReference>
<comment type="similarity">
    <text evidence="1 3">Belongs to the type-B carboxylesterase/lipase family.</text>
</comment>
<dbReference type="ESTHER" id="exigl-a0a165j754">
    <property type="family name" value="Fungal_carboxylesterase_lipase"/>
</dbReference>
<dbReference type="InterPro" id="IPR002018">
    <property type="entry name" value="CarbesteraseB"/>
</dbReference>
<dbReference type="SUPFAM" id="SSF53474">
    <property type="entry name" value="alpha/beta-Hydrolases"/>
    <property type="match status" value="1"/>
</dbReference>
<dbReference type="AlphaFoldDB" id="A0A165J754"/>
<dbReference type="OrthoDB" id="408631at2759"/>
<evidence type="ECO:0000256" key="2">
    <source>
        <dbReference type="ARBA" id="ARBA00022801"/>
    </source>
</evidence>
<evidence type="ECO:0000313" key="6">
    <source>
        <dbReference type="Proteomes" id="UP000077266"/>
    </source>
</evidence>
<sequence length="542" mass="58508">ISAALVGTTMLVLGLVVSALAWAIVVPTFVTARPGTVQLGRNIFQGNTSARDVTVFYGVPYAQAPVGNLRWRAPRPVTCLHSAPTKVIDATSPPLPCVQGGTGAGDAGGAGSEDCLKVNIYAPANATARSNLPVLVYIHAYISGNPVNWPFTHWVQQDPNVVVLSVYYRLSAIGFLATPELADPAVGDLNVGFLDQVEALRWVQKNIRAFGGDPSRVTIDGHSAGASSAELHLVANEQPSLFRGVIAQSVFRHAIPTLEQKREQFQEFARRAGCATGGPVAQMACLRKASLTAIAPAQDAWTSYDTPYKSWTPVIDGKIIRDIPSTLLLRGKFKRVPVIVGATTNDTLVFGATIALGLKTFFPQVTEGDITDLEHAFPASNYSDPFVVQTVTGGSSIRCARDIFVKAISQHETVYVYRYNQPNPTLQQPTNIAHAAENWMMFEGTNTGLNGTTEFTELNAVETAFSEELIAYWLSFVRSQNPNAHKLAHSPTWPSTRSTTRLALQEDPAGSTTRSGITIEVEPADEVSMCAEVIRKIVPEQH</sequence>
<evidence type="ECO:0000313" key="5">
    <source>
        <dbReference type="EMBL" id="KZV94428.1"/>
    </source>
</evidence>
<dbReference type="InParanoid" id="A0A165J754"/>
<feature type="domain" description="Carboxylesterase type B" evidence="4">
    <location>
        <begin position="391"/>
        <end position="505"/>
    </location>
</feature>
<protein>
    <recommendedName>
        <fullName evidence="3">Carboxylic ester hydrolase</fullName>
        <ecNumber evidence="3">3.1.1.-</ecNumber>
    </recommendedName>
</protein>
<dbReference type="EC" id="3.1.1.-" evidence="3"/>
<feature type="non-terminal residue" evidence="5">
    <location>
        <position position="1"/>
    </location>
</feature>
<keyword evidence="6" id="KW-1185">Reference proteome</keyword>
<keyword evidence="2 3" id="KW-0378">Hydrolase</keyword>
<dbReference type="PANTHER" id="PTHR11559">
    <property type="entry name" value="CARBOXYLESTERASE"/>
    <property type="match status" value="1"/>
</dbReference>
<dbReference type="EMBL" id="KV425973">
    <property type="protein sequence ID" value="KZV94428.1"/>
    <property type="molecule type" value="Genomic_DNA"/>
</dbReference>
<evidence type="ECO:0000256" key="1">
    <source>
        <dbReference type="ARBA" id="ARBA00005964"/>
    </source>
</evidence>
<dbReference type="GO" id="GO:0016787">
    <property type="term" value="F:hydrolase activity"/>
    <property type="evidence" value="ECO:0007669"/>
    <property type="project" value="UniProtKB-KW"/>
</dbReference>